<sequence>MASFQKYFLAIVPGGELQEKATALKLELKERFNIKYALKSPAHITLKMPFTYNEAKEDYLIEKLQEFMIDYSPLELTIGGIDTFGNRVVFLKVKGNDDLFQLQTNLKSFCKRELKLNEELSDRNYHPHMTLAFKDLKKNSIPNIIKVLDSQPIFEKIVVMQFFLLKRANGRWFIHRSVDFGEKNQ</sequence>
<dbReference type="SUPFAM" id="SSF55144">
    <property type="entry name" value="LigT-like"/>
    <property type="match status" value="1"/>
</dbReference>
<proteinExistence type="predicted"/>
<dbReference type="InterPro" id="IPR050580">
    <property type="entry name" value="2H_phosphoesterase_YjcG-like"/>
</dbReference>
<gene>
    <name evidence="1" type="ORF">SAMN05444394_3319</name>
</gene>
<dbReference type="PANTHER" id="PTHR40037:SF1">
    <property type="entry name" value="PHOSPHOESTERASE SAOUHSC_00951-RELATED"/>
    <property type="match status" value="1"/>
</dbReference>
<accession>A0A1N6GKE2</accession>
<dbReference type="STRING" id="226505.SAMN05444394_3319"/>
<organism evidence="1 2">
    <name type="scientific">Algoriphagus halophilus</name>
    <dbReference type="NCBI Taxonomy" id="226505"/>
    <lineage>
        <taxon>Bacteria</taxon>
        <taxon>Pseudomonadati</taxon>
        <taxon>Bacteroidota</taxon>
        <taxon>Cytophagia</taxon>
        <taxon>Cytophagales</taxon>
        <taxon>Cyclobacteriaceae</taxon>
        <taxon>Algoriphagus</taxon>
    </lineage>
</organism>
<dbReference type="RefSeq" id="WP_074226065.1">
    <property type="nucleotide sequence ID" value="NZ_FSRC01000002.1"/>
</dbReference>
<keyword evidence="2" id="KW-1185">Reference proteome</keyword>
<dbReference type="InterPro" id="IPR009097">
    <property type="entry name" value="Cyclic_Pdiesterase"/>
</dbReference>
<dbReference type="Gene3D" id="3.90.1140.10">
    <property type="entry name" value="Cyclic phosphodiesterase"/>
    <property type="match status" value="1"/>
</dbReference>
<dbReference type="Pfam" id="PF13563">
    <property type="entry name" value="2_5_RNA_ligase2"/>
    <property type="match status" value="1"/>
</dbReference>
<evidence type="ECO:0000313" key="2">
    <source>
        <dbReference type="Proteomes" id="UP000185221"/>
    </source>
</evidence>
<dbReference type="PANTHER" id="PTHR40037">
    <property type="entry name" value="PHOSPHOESTERASE YJCG-RELATED"/>
    <property type="match status" value="1"/>
</dbReference>
<dbReference type="EMBL" id="FSRC01000002">
    <property type="protein sequence ID" value="SIO07957.1"/>
    <property type="molecule type" value="Genomic_DNA"/>
</dbReference>
<keyword evidence="1" id="KW-0436">Ligase</keyword>
<protein>
    <submittedName>
        <fullName evidence="1">2'-5' RNA ligase</fullName>
    </submittedName>
</protein>
<evidence type="ECO:0000313" key="1">
    <source>
        <dbReference type="EMBL" id="SIO07957.1"/>
    </source>
</evidence>
<reference evidence="2" key="1">
    <citation type="submission" date="2016-11" db="EMBL/GenBank/DDBJ databases">
        <authorList>
            <person name="Varghese N."/>
            <person name="Submissions S."/>
        </authorList>
    </citation>
    <scope>NUCLEOTIDE SEQUENCE [LARGE SCALE GENOMIC DNA]</scope>
    <source>
        <strain evidence="2">DSM 15292</strain>
    </source>
</reference>
<dbReference type="Proteomes" id="UP000185221">
    <property type="component" value="Unassembled WGS sequence"/>
</dbReference>
<name>A0A1N6GKE2_9BACT</name>
<dbReference type="GO" id="GO:0016874">
    <property type="term" value="F:ligase activity"/>
    <property type="evidence" value="ECO:0007669"/>
    <property type="project" value="UniProtKB-KW"/>
</dbReference>
<dbReference type="OrthoDB" id="1951600at2"/>
<dbReference type="AlphaFoldDB" id="A0A1N6GKE2"/>